<dbReference type="PANTHER" id="PTHR30283:SF4">
    <property type="entry name" value="PEROXIDE STRESS RESISTANCE PROTEIN YAAA"/>
    <property type="match status" value="1"/>
</dbReference>
<proteinExistence type="predicted"/>
<organism evidence="1 2">
    <name type="scientific">Mycetocola zhujimingii</name>
    <dbReference type="NCBI Taxonomy" id="2079792"/>
    <lineage>
        <taxon>Bacteria</taxon>
        <taxon>Bacillati</taxon>
        <taxon>Actinomycetota</taxon>
        <taxon>Actinomycetes</taxon>
        <taxon>Micrococcales</taxon>
        <taxon>Microbacteriaceae</taxon>
        <taxon>Mycetocola</taxon>
    </lineage>
</organism>
<dbReference type="EMBL" id="QEFB01000005">
    <property type="protein sequence ID" value="PWC07313.1"/>
    <property type="molecule type" value="Genomic_DNA"/>
</dbReference>
<dbReference type="Proteomes" id="UP000244962">
    <property type="component" value="Unassembled WGS sequence"/>
</dbReference>
<keyword evidence="2" id="KW-1185">Reference proteome</keyword>
<dbReference type="GO" id="GO:0033194">
    <property type="term" value="P:response to hydroperoxide"/>
    <property type="evidence" value="ECO:0007669"/>
    <property type="project" value="TreeGrafter"/>
</dbReference>
<dbReference type="Pfam" id="PF03883">
    <property type="entry name" value="H2O2_YaaD"/>
    <property type="match status" value="1"/>
</dbReference>
<dbReference type="AlphaFoldDB" id="A0A2U1TEV6"/>
<dbReference type="PANTHER" id="PTHR30283">
    <property type="entry name" value="PEROXIDE STRESS RESPONSE PROTEIN YAAA"/>
    <property type="match status" value="1"/>
</dbReference>
<name>A0A2U1TEV6_9MICO</name>
<sequence>MLILLPPSETKRAGGTGRSLSLDGLRYPELTAVRRQLTDDVVRLSADRDAMIAALKLGPKQHGEVEVNRMLWESPTMPALDRYTGVLFDALDAATLDAEARAFAGRHVLVHAALFGPVGALDPIPAYRLSHDSRIPGAPMKRLWAPVVAEALAQHDGLLIDMRSEAYVALGPTLAMPNSFYLRVLTDGPNGSRRALNHFNKKAKGEFTRAIVQARIPFAHVDELCAWAPTAGFRLEILSPDSGARELALLV</sequence>
<dbReference type="GO" id="GO:0005829">
    <property type="term" value="C:cytosol"/>
    <property type="evidence" value="ECO:0007669"/>
    <property type="project" value="TreeGrafter"/>
</dbReference>
<reference evidence="2" key="1">
    <citation type="submission" date="2018-04" db="EMBL/GenBank/DDBJ databases">
        <authorList>
            <person name="Liu S."/>
            <person name="Wang Z."/>
            <person name="Li J."/>
        </authorList>
    </citation>
    <scope>NUCLEOTIDE SEQUENCE [LARGE SCALE GENOMIC DNA]</scope>
    <source>
        <strain evidence="2">622</strain>
    </source>
</reference>
<evidence type="ECO:0000313" key="1">
    <source>
        <dbReference type="EMBL" id="PWC07313.1"/>
    </source>
</evidence>
<gene>
    <name evidence="1" type="ORF">DF223_06725</name>
</gene>
<dbReference type="RefSeq" id="WP_108962642.1">
    <property type="nucleotide sequence ID" value="NZ_QEFB01000005.1"/>
</dbReference>
<comment type="caution">
    <text evidence="1">The sequence shown here is derived from an EMBL/GenBank/DDBJ whole genome shotgun (WGS) entry which is preliminary data.</text>
</comment>
<evidence type="ECO:0000313" key="2">
    <source>
        <dbReference type="Proteomes" id="UP000244962"/>
    </source>
</evidence>
<accession>A0A2U1TEV6</accession>
<protein>
    <submittedName>
        <fullName evidence="1">Peroxide stress protein YaaA</fullName>
    </submittedName>
</protein>
<dbReference type="InterPro" id="IPR005583">
    <property type="entry name" value="YaaA"/>
</dbReference>